<reference evidence="1 2" key="1">
    <citation type="submission" date="2018-03" db="EMBL/GenBank/DDBJ databases">
        <authorList>
            <person name="Keele B.F."/>
        </authorList>
    </citation>
    <scope>NUCLEOTIDE SEQUENCE [LARGE SCALE GENOMIC DNA]</scope>
    <source>
        <strain evidence="1 2">CeCT 8812</strain>
    </source>
</reference>
<dbReference type="AlphaFoldDB" id="A0A2R8A8G9"/>
<keyword evidence="2" id="KW-1185">Reference proteome</keyword>
<accession>A0A2R8A8G9</accession>
<dbReference type="InterPro" id="IPR027417">
    <property type="entry name" value="P-loop_NTPase"/>
</dbReference>
<organism evidence="1 2">
    <name type="scientific">Pontivivens insulae</name>
    <dbReference type="NCBI Taxonomy" id="1639689"/>
    <lineage>
        <taxon>Bacteria</taxon>
        <taxon>Pseudomonadati</taxon>
        <taxon>Pseudomonadota</taxon>
        <taxon>Alphaproteobacteria</taxon>
        <taxon>Rhodobacterales</taxon>
        <taxon>Paracoccaceae</taxon>
        <taxon>Pontivivens</taxon>
    </lineage>
</organism>
<evidence type="ECO:0000313" key="1">
    <source>
        <dbReference type="EMBL" id="SPF28330.1"/>
    </source>
</evidence>
<name>A0A2R8A8G9_9RHOB</name>
<gene>
    <name evidence="1" type="ORF">POI8812_00628</name>
</gene>
<sequence>MKFIEFAGPPGGGKTQLAQLLHNHTRRIGLRSIHAETLSLALQESGRFDLLGTFARSHPEVAKAIPELLGDVRSSKRKRLNQGMETWSALQIQAHRIDLGFVDEGLLQRNAHLAHTGGTLDRYLEVVRQQPVPDLIIYITIDFQQGLERAISRLPPERQAVRRRRLMPTLEVLPTIETAMRSALEIYRSRGVTVLELNGASPQIRNLRRAWRCMQDCDLVAKTSPRPPSPT</sequence>
<dbReference type="Gene3D" id="3.40.50.300">
    <property type="entry name" value="P-loop containing nucleotide triphosphate hydrolases"/>
    <property type="match status" value="1"/>
</dbReference>
<dbReference type="EMBL" id="OMKW01000001">
    <property type="protein sequence ID" value="SPF28330.1"/>
    <property type="molecule type" value="Genomic_DNA"/>
</dbReference>
<protein>
    <submittedName>
        <fullName evidence="1">Uncharacterized protein</fullName>
    </submittedName>
</protein>
<dbReference type="SUPFAM" id="SSF52540">
    <property type="entry name" value="P-loop containing nucleoside triphosphate hydrolases"/>
    <property type="match status" value="1"/>
</dbReference>
<proteinExistence type="predicted"/>
<evidence type="ECO:0000313" key="2">
    <source>
        <dbReference type="Proteomes" id="UP000244932"/>
    </source>
</evidence>
<dbReference type="Proteomes" id="UP000244932">
    <property type="component" value="Unassembled WGS sequence"/>
</dbReference>